<evidence type="ECO:0000313" key="1">
    <source>
        <dbReference type="EMBL" id="KAL3577503.1"/>
    </source>
</evidence>
<organism evidence="1 2">
    <name type="scientific">Populus alba</name>
    <name type="common">White poplar</name>
    <dbReference type="NCBI Taxonomy" id="43335"/>
    <lineage>
        <taxon>Eukaryota</taxon>
        <taxon>Viridiplantae</taxon>
        <taxon>Streptophyta</taxon>
        <taxon>Embryophyta</taxon>
        <taxon>Tracheophyta</taxon>
        <taxon>Spermatophyta</taxon>
        <taxon>Magnoliopsida</taxon>
        <taxon>eudicotyledons</taxon>
        <taxon>Gunneridae</taxon>
        <taxon>Pentapetalae</taxon>
        <taxon>rosids</taxon>
        <taxon>fabids</taxon>
        <taxon>Malpighiales</taxon>
        <taxon>Salicaceae</taxon>
        <taxon>Saliceae</taxon>
        <taxon>Populus</taxon>
    </lineage>
</organism>
<keyword evidence="2" id="KW-1185">Reference proteome</keyword>
<protein>
    <submittedName>
        <fullName evidence="1">Uncharacterized protein</fullName>
    </submittedName>
</protein>
<name>A0ACC4BHN7_POPAL</name>
<gene>
    <name evidence="1" type="ORF">D5086_019007</name>
</gene>
<accession>A0ACC4BHN7</accession>
<comment type="caution">
    <text evidence="1">The sequence shown here is derived from an EMBL/GenBank/DDBJ whole genome shotgun (WGS) entry which is preliminary data.</text>
</comment>
<dbReference type="EMBL" id="RCHU02000010">
    <property type="protein sequence ID" value="KAL3577503.1"/>
    <property type="molecule type" value="Genomic_DNA"/>
</dbReference>
<dbReference type="Proteomes" id="UP000309997">
    <property type="component" value="Unassembled WGS sequence"/>
</dbReference>
<reference evidence="1 2" key="1">
    <citation type="journal article" date="2024" name="Plant Biotechnol. J.">
        <title>Genome and CRISPR/Cas9 system of a widespread forest tree (Populus alba) in the world.</title>
        <authorList>
            <person name="Liu Y.J."/>
            <person name="Jiang P.F."/>
            <person name="Han X.M."/>
            <person name="Li X.Y."/>
            <person name="Wang H.M."/>
            <person name="Wang Y.J."/>
            <person name="Wang X.X."/>
            <person name="Zeng Q.Y."/>
        </authorList>
    </citation>
    <scope>NUCLEOTIDE SEQUENCE [LARGE SCALE GENOMIC DNA]</scope>
    <source>
        <strain evidence="2">cv. PAL-ZL1</strain>
    </source>
</reference>
<sequence>MRRHKMKMKILVYRLVFLFLILTIGLKVNVYDFGIKHDLLRRVASYGCKITVVPSNRPPSETLKMKPDGILFSNGPGDPYAVPCAAVTVKELLARVPVFRICTGHELPGQELGGTSAPPPLAGEDSAVFQLGKQNISS</sequence>
<evidence type="ECO:0000313" key="2">
    <source>
        <dbReference type="Proteomes" id="UP000309997"/>
    </source>
</evidence>
<proteinExistence type="predicted"/>